<comment type="caution">
    <text evidence="7">The sequence shown here is derived from an EMBL/GenBank/DDBJ whole genome shotgun (WGS) entry which is preliminary data.</text>
</comment>
<dbReference type="InterPro" id="IPR052357">
    <property type="entry name" value="Orn_Lys_Arg_decarboxylase-I"/>
</dbReference>
<dbReference type="GO" id="GO:0016831">
    <property type="term" value="F:carboxy-lyase activity"/>
    <property type="evidence" value="ECO:0007669"/>
    <property type="project" value="UniProtKB-KW"/>
</dbReference>
<dbReference type="PROSITE" id="PS00028">
    <property type="entry name" value="ZINC_FINGER_C2H2_1"/>
    <property type="match status" value="1"/>
</dbReference>
<dbReference type="Gene3D" id="3.90.105.10">
    <property type="entry name" value="Molybdopterin biosynthesis moea protein, domain 2"/>
    <property type="match status" value="1"/>
</dbReference>
<protein>
    <recommendedName>
        <fullName evidence="6">C2H2-type domain-containing protein</fullName>
    </recommendedName>
</protein>
<accession>A0A1E5FZS1</accession>
<dbReference type="EMBL" id="MIJE01000035">
    <property type="protein sequence ID" value="OEF95736.1"/>
    <property type="molecule type" value="Genomic_DNA"/>
</dbReference>
<dbReference type="Pfam" id="PF01276">
    <property type="entry name" value="OKR_DC_1"/>
    <property type="match status" value="1"/>
</dbReference>
<keyword evidence="3" id="KW-0210">Decarboxylase</keyword>
<organism evidence="7 8">
    <name type="scientific">Desulfuribacillus alkaliarsenatis</name>
    <dbReference type="NCBI Taxonomy" id="766136"/>
    <lineage>
        <taxon>Bacteria</taxon>
        <taxon>Bacillati</taxon>
        <taxon>Bacillota</taxon>
        <taxon>Desulfuribacillia</taxon>
        <taxon>Desulfuribacillales</taxon>
        <taxon>Desulfuribacillaceae</taxon>
        <taxon>Desulfuribacillus</taxon>
    </lineage>
</organism>
<evidence type="ECO:0000256" key="3">
    <source>
        <dbReference type="ARBA" id="ARBA00022793"/>
    </source>
</evidence>
<dbReference type="STRING" id="766136.BHF68_11600"/>
<dbReference type="AlphaFoldDB" id="A0A1E5FZS1"/>
<evidence type="ECO:0000256" key="2">
    <source>
        <dbReference type="ARBA" id="ARBA00010671"/>
    </source>
</evidence>
<dbReference type="InterPro" id="IPR015424">
    <property type="entry name" value="PyrdxlP-dep_Trfase"/>
</dbReference>
<dbReference type="InterPro" id="IPR008286">
    <property type="entry name" value="Prn/Lys/Arg_de-COase_C"/>
</dbReference>
<dbReference type="RefSeq" id="WP_069644302.1">
    <property type="nucleotide sequence ID" value="NZ_MIJE01000035.1"/>
</dbReference>
<dbReference type="Pfam" id="PF03711">
    <property type="entry name" value="OKR_DC_1_C"/>
    <property type="match status" value="1"/>
</dbReference>
<dbReference type="Proteomes" id="UP000094296">
    <property type="component" value="Unassembled WGS sequence"/>
</dbReference>
<comment type="similarity">
    <text evidence="2">Belongs to the Orn/Lys/Arg decarboxylase class-I family.</text>
</comment>
<reference evidence="7 8" key="1">
    <citation type="submission" date="2016-09" db="EMBL/GenBank/DDBJ databases">
        <title>Draft genome sequence for the type strain of Desulfuribacillus alkaliarsenatis AHT28, an obligately anaerobic, sulfidogenic bacterium isolated from Russian soda lake sediments.</title>
        <authorList>
            <person name="Abin C.A."/>
            <person name="Hollibaugh J.T."/>
        </authorList>
    </citation>
    <scope>NUCLEOTIDE SEQUENCE [LARGE SCALE GENOMIC DNA]</scope>
    <source>
        <strain evidence="7 8">AHT28</strain>
    </source>
</reference>
<dbReference type="PANTHER" id="PTHR43277">
    <property type="entry name" value="ARGININE DECARBOXYLASE"/>
    <property type="match status" value="1"/>
</dbReference>
<gene>
    <name evidence="7" type="ORF">BHF68_11600</name>
</gene>
<proteinExistence type="inferred from homology"/>
<keyword evidence="5" id="KW-0456">Lyase</keyword>
<dbReference type="SUPFAM" id="SSF55904">
    <property type="entry name" value="Ornithine decarboxylase C-terminal domain"/>
    <property type="match status" value="1"/>
</dbReference>
<evidence type="ECO:0000256" key="1">
    <source>
        <dbReference type="ARBA" id="ARBA00001933"/>
    </source>
</evidence>
<evidence type="ECO:0000256" key="4">
    <source>
        <dbReference type="ARBA" id="ARBA00022898"/>
    </source>
</evidence>
<dbReference type="Gene3D" id="3.40.640.10">
    <property type="entry name" value="Type I PLP-dependent aspartate aminotransferase-like (Major domain)"/>
    <property type="match status" value="1"/>
</dbReference>
<name>A0A1E5FZS1_9FIRM</name>
<keyword evidence="8" id="KW-1185">Reference proteome</keyword>
<dbReference type="InterPro" id="IPR013087">
    <property type="entry name" value="Znf_C2H2_type"/>
</dbReference>
<evidence type="ECO:0000313" key="7">
    <source>
        <dbReference type="EMBL" id="OEF95736.1"/>
    </source>
</evidence>
<sequence>MLNQQSRPLYEHLRKHTDEQTVRYHIPGHAGGAMYELASWQEIAKWDVTEIYGMDDLHSPNSVIKEAQQLAAKAYDAGKSYFLVNGTSSGLLASIHGLFRRGDTVLVQRNAHKSIYNALMLLGLEPQYLMPEPIEPETIASVVTPSILKTALDRYPEAKGVIITSPTFYGHAAEVASLSKLCHECNKLLIVDEAHGAHYNFHPQLKPYSALRSGADIVVQSFHKTLPALTMGSILHVNTRALGKIDMERLDYYISVFQTTSPSYVVMASLDFARHWGVHAGEAAIDKAITRKQQLCKQLQQIGIVPWDSHWEQSGLAIDPLKLTIPTNNINGKMLEQILASEQIYIELVSADHILLLLGLGMEQAADERLLNALIKLIDSSRADNPKLNNPKANNSKICTTDYPQLPQQSPIVAVPFSRISQEIYQESTHRVLLEQCIGNVIAEFVIPYPPGIPLLCPGEQITKEHIDYIYKAKKADIHFQGVTDTTLNSLKCYLKELL</sequence>
<dbReference type="SUPFAM" id="SSF53383">
    <property type="entry name" value="PLP-dependent transferases"/>
    <property type="match status" value="1"/>
</dbReference>
<evidence type="ECO:0000256" key="5">
    <source>
        <dbReference type="ARBA" id="ARBA00023239"/>
    </source>
</evidence>
<evidence type="ECO:0000313" key="8">
    <source>
        <dbReference type="Proteomes" id="UP000094296"/>
    </source>
</evidence>
<dbReference type="PANTHER" id="PTHR43277:SF3">
    <property type="entry name" value="DECARBOXYLASE, PUTATIVE-RELATED"/>
    <property type="match status" value="1"/>
</dbReference>
<evidence type="ECO:0000259" key="6">
    <source>
        <dbReference type="PROSITE" id="PS00028"/>
    </source>
</evidence>
<comment type="cofactor">
    <cofactor evidence="1">
        <name>pyridoxal 5'-phosphate</name>
        <dbReference type="ChEBI" id="CHEBI:597326"/>
    </cofactor>
</comment>
<dbReference type="InterPro" id="IPR036633">
    <property type="entry name" value="Prn/Lys/Arg_de-COase_C_sf"/>
</dbReference>
<dbReference type="InterPro" id="IPR000310">
    <property type="entry name" value="Orn/Lys/Arg_deCO2ase_major_dom"/>
</dbReference>
<feature type="domain" description="C2H2-type" evidence="6">
    <location>
        <begin position="182"/>
        <end position="202"/>
    </location>
</feature>
<dbReference type="OrthoDB" id="9815233at2"/>
<dbReference type="InterPro" id="IPR015421">
    <property type="entry name" value="PyrdxlP-dep_Trfase_major"/>
</dbReference>
<keyword evidence="4" id="KW-0663">Pyridoxal phosphate</keyword>